<feature type="transmembrane region" description="Helical" evidence="2">
    <location>
        <begin position="240"/>
        <end position="259"/>
    </location>
</feature>
<evidence type="ECO:0000313" key="3">
    <source>
        <dbReference type="EMBL" id="KAF0687973.1"/>
    </source>
</evidence>
<feature type="region of interest" description="Disordered" evidence="1">
    <location>
        <begin position="331"/>
        <end position="375"/>
    </location>
</feature>
<feature type="transmembrane region" description="Helical" evidence="2">
    <location>
        <begin position="200"/>
        <end position="220"/>
    </location>
</feature>
<organism evidence="4 5">
    <name type="scientific">Aphanomyces stellatus</name>
    <dbReference type="NCBI Taxonomy" id="120398"/>
    <lineage>
        <taxon>Eukaryota</taxon>
        <taxon>Sar</taxon>
        <taxon>Stramenopiles</taxon>
        <taxon>Oomycota</taxon>
        <taxon>Saprolegniomycetes</taxon>
        <taxon>Saprolegniales</taxon>
        <taxon>Verrucalvaceae</taxon>
        <taxon>Aphanomyces</taxon>
    </lineage>
</organism>
<keyword evidence="2" id="KW-0472">Membrane</keyword>
<keyword evidence="5" id="KW-1185">Reference proteome</keyword>
<dbReference type="OrthoDB" id="74636at2759"/>
<keyword evidence="2" id="KW-1133">Transmembrane helix</keyword>
<reference evidence="3" key="2">
    <citation type="submission" date="2019-06" db="EMBL/GenBank/DDBJ databases">
        <title>Genomics analysis of Aphanomyces spp. identifies a new class of oomycete effector associated with host adaptation.</title>
        <authorList>
            <person name="Gaulin E."/>
        </authorList>
    </citation>
    <scope>NUCLEOTIDE SEQUENCE</scope>
    <source>
        <strain evidence="3">CBS 578.67</strain>
    </source>
</reference>
<evidence type="ECO:0000313" key="4">
    <source>
        <dbReference type="EMBL" id="VFT97041.1"/>
    </source>
</evidence>
<proteinExistence type="predicted"/>
<feature type="transmembrane region" description="Helical" evidence="2">
    <location>
        <begin position="294"/>
        <end position="315"/>
    </location>
</feature>
<gene>
    <name evidence="4" type="primary">Aste57867_20354</name>
    <name evidence="3" type="ORF">As57867_020288</name>
    <name evidence="4" type="ORF">ASTE57867_20354</name>
</gene>
<name>A0A485LES2_9STRA</name>
<evidence type="ECO:0000313" key="5">
    <source>
        <dbReference type="Proteomes" id="UP000332933"/>
    </source>
</evidence>
<dbReference type="AlphaFoldDB" id="A0A485LES2"/>
<accession>A0A485LES2</accession>
<evidence type="ECO:0000256" key="2">
    <source>
        <dbReference type="SAM" id="Phobius"/>
    </source>
</evidence>
<sequence length="375" mass="40120">MASQLPPLKVDGKLEELKDIELDASVSESECSSANSEANLIDDHTPSKLEMKDTPLTKVNLVALGSTSSQHLAYTSCRNILFALFLPLVVVGFACIFHAIAATHPKVNGDPGHSIDGKNMTLGAAAYVSTEIAKLAFEGIALKSSAASPLTDGALYPWGAFGAIVFACVDDLVRIVFVWGLASTYTFGAAYSFGLGWASLELACLLLSFASMCCNQSFVFSEAARVRRVLTRLGIRHYSLMVALHHVFSAACAVGAALLAFKVDSKLLVCITCFLRVIGHVVQNEGLRRRGSILHSSATLFLLQVCIFLLGLSVWEWGAVAATVTAVASIPHKKHKSTAPPPTTTPVEADTPETTHKNKQKHKPDGHHHKTKSPA</sequence>
<feature type="compositionally biased region" description="Low complexity" evidence="1">
    <location>
        <begin position="28"/>
        <end position="38"/>
    </location>
</feature>
<dbReference type="EMBL" id="CAADRA010006831">
    <property type="protein sequence ID" value="VFT97041.1"/>
    <property type="molecule type" value="Genomic_DNA"/>
</dbReference>
<keyword evidence="2" id="KW-0812">Transmembrane</keyword>
<feature type="region of interest" description="Disordered" evidence="1">
    <location>
        <begin position="28"/>
        <end position="47"/>
    </location>
</feature>
<feature type="transmembrane region" description="Helical" evidence="2">
    <location>
        <begin position="80"/>
        <end position="101"/>
    </location>
</feature>
<reference evidence="4 5" key="1">
    <citation type="submission" date="2019-03" db="EMBL/GenBank/DDBJ databases">
        <authorList>
            <person name="Gaulin E."/>
            <person name="Dumas B."/>
        </authorList>
    </citation>
    <scope>NUCLEOTIDE SEQUENCE [LARGE SCALE GENOMIC DNA]</scope>
    <source>
        <strain evidence="4">CBS 568.67</strain>
    </source>
</reference>
<dbReference type="Proteomes" id="UP000332933">
    <property type="component" value="Unassembled WGS sequence"/>
</dbReference>
<feature type="transmembrane region" description="Helical" evidence="2">
    <location>
        <begin position="153"/>
        <end position="169"/>
    </location>
</feature>
<evidence type="ECO:0000256" key="1">
    <source>
        <dbReference type="SAM" id="MobiDB-lite"/>
    </source>
</evidence>
<protein>
    <submittedName>
        <fullName evidence="4">Aste57867_20354 protein</fullName>
    </submittedName>
</protein>
<feature type="compositionally biased region" description="Basic residues" evidence="1">
    <location>
        <begin position="357"/>
        <end position="375"/>
    </location>
</feature>
<feature type="transmembrane region" description="Helical" evidence="2">
    <location>
        <begin position="176"/>
        <end position="194"/>
    </location>
</feature>
<dbReference type="EMBL" id="VJMH01006808">
    <property type="protein sequence ID" value="KAF0687973.1"/>
    <property type="molecule type" value="Genomic_DNA"/>
</dbReference>